<keyword evidence="3" id="KW-0808">Transferase</keyword>
<keyword evidence="4" id="KW-1185">Reference proteome</keyword>
<feature type="transmembrane region" description="Helical" evidence="1">
    <location>
        <begin position="52"/>
        <end position="74"/>
    </location>
</feature>
<accession>A0A1M5P8A1</accession>
<dbReference type="Gene3D" id="3.30.565.10">
    <property type="entry name" value="Histidine kinase-like ATPase, C-terminal domain"/>
    <property type="match status" value="1"/>
</dbReference>
<dbReference type="InterPro" id="IPR010559">
    <property type="entry name" value="Sig_transdc_His_kin_internal"/>
</dbReference>
<dbReference type="AlphaFoldDB" id="A0A1M5P8A1"/>
<evidence type="ECO:0000313" key="4">
    <source>
        <dbReference type="Proteomes" id="UP000184532"/>
    </source>
</evidence>
<dbReference type="PANTHER" id="PTHR34220">
    <property type="entry name" value="SENSOR HISTIDINE KINASE YPDA"/>
    <property type="match status" value="1"/>
</dbReference>
<keyword evidence="1" id="KW-0812">Transmembrane</keyword>
<keyword evidence="3" id="KW-0418">Kinase</keyword>
<reference evidence="4" key="1">
    <citation type="submission" date="2016-11" db="EMBL/GenBank/DDBJ databases">
        <authorList>
            <person name="Varghese N."/>
            <person name="Submissions S."/>
        </authorList>
    </citation>
    <scope>NUCLEOTIDE SEQUENCE [LARGE SCALE GENOMIC DNA]</scope>
    <source>
        <strain evidence="4">DSM 22638</strain>
    </source>
</reference>
<feature type="domain" description="Signal transduction histidine kinase internal region" evidence="2">
    <location>
        <begin position="169"/>
        <end position="247"/>
    </location>
</feature>
<dbReference type="PANTHER" id="PTHR34220:SF7">
    <property type="entry name" value="SENSOR HISTIDINE KINASE YPDA"/>
    <property type="match status" value="1"/>
</dbReference>
<organism evidence="3 4">
    <name type="scientific">Flagellimonas flava</name>
    <dbReference type="NCBI Taxonomy" id="570519"/>
    <lineage>
        <taxon>Bacteria</taxon>
        <taxon>Pseudomonadati</taxon>
        <taxon>Bacteroidota</taxon>
        <taxon>Flavobacteriia</taxon>
        <taxon>Flavobacteriales</taxon>
        <taxon>Flavobacteriaceae</taxon>
        <taxon>Flagellimonas</taxon>
    </lineage>
</organism>
<dbReference type="InterPro" id="IPR036890">
    <property type="entry name" value="HATPase_C_sf"/>
</dbReference>
<dbReference type="Proteomes" id="UP000184532">
    <property type="component" value="Unassembled WGS sequence"/>
</dbReference>
<dbReference type="RefSeq" id="WP_073181269.1">
    <property type="nucleotide sequence ID" value="NZ_FQWL01000006.1"/>
</dbReference>
<sequence>MLKRVYQSYKKLPISIGKIGLTLVITSLFFIAKEYTDYLVNQYNFPFSWFYVGIKIVLNYLIWFLMLPLAYVVVSRLQVKTNTVLQLVFLVISILLLAVVHNIISVKLYDLIFFFSTGYMKDFFGQNSMIGLVVGSFSSLIEVLVIMAIFFAIDYQRRYLKNQKELIAAQLSSLQMQLHPHFLFNTLHSISSMIDIDSNMAQKMLTKIGDLMRTMLENDLEQMITVKQELDFIEGYLGLEQIRYSDKMIVNYNVSKHILQEKIPNMLLQPLVENVIKFGVASAIDKCIVDIKIKEQTREGKSKFLAFEVLNTTENREVSDRAKGTGVGLRNIKKRLEGYYGSQYFFSSSYETDNRYVTKICLPIKD</sequence>
<feature type="transmembrane region" description="Helical" evidence="1">
    <location>
        <begin position="129"/>
        <end position="153"/>
    </location>
</feature>
<dbReference type="OrthoDB" id="9809908at2"/>
<evidence type="ECO:0000259" key="2">
    <source>
        <dbReference type="Pfam" id="PF06580"/>
    </source>
</evidence>
<dbReference type="GO" id="GO:0016020">
    <property type="term" value="C:membrane"/>
    <property type="evidence" value="ECO:0007669"/>
    <property type="project" value="InterPro"/>
</dbReference>
<dbReference type="EMBL" id="FQWL01000006">
    <property type="protein sequence ID" value="SHG98020.1"/>
    <property type="molecule type" value="Genomic_DNA"/>
</dbReference>
<keyword evidence="1" id="KW-1133">Transmembrane helix</keyword>
<dbReference type="GO" id="GO:0000155">
    <property type="term" value="F:phosphorelay sensor kinase activity"/>
    <property type="evidence" value="ECO:0007669"/>
    <property type="project" value="InterPro"/>
</dbReference>
<gene>
    <name evidence="3" type="ORF">SAMN04488116_3129</name>
</gene>
<evidence type="ECO:0000256" key="1">
    <source>
        <dbReference type="SAM" id="Phobius"/>
    </source>
</evidence>
<protein>
    <submittedName>
        <fullName evidence="3">Histidine kinase</fullName>
    </submittedName>
</protein>
<dbReference type="STRING" id="570519.SAMN04488116_3129"/>
<dbReference type="Pfam" id="PF06580">
    <property type="entry name" value="His_kinase"/>
    <property type="match status" value="1"/>
</dbReference>
<feature type="transmembrane region" description="Helical" evidence="1">
    <location>
        <begin position="86"/>
        <end position="109"/>
    </location>
</feature>
<evidence type="ECO:0000313" key="3">
    <source>
        <dbReference type="EMBL" id="SHG98020.1"/>
    </source>
</evidence>
<keyword evidence="1" id="KW-0472">Membrane</keyword>
<proteinExistence type="predicted"/>
<dbReference type="InterPro" id="IPR050640">
    <property type="entry name" value="Bact_2-comp_sensor_kinase"/>
</dbReference>
<feature type="transmembrane region" description="Helical" evidence="1">
    <location>
        <begin position="12"/>
        <end position="32"/>
    </location>
</feature>
<name>A0A1M5P8A1_9FLAO</name>